<dbReference type="Proteomes" id="UP001153387">
    <property type="component" value="Unassembled WGS sequence"/>
</dbReference>
<evidence type="ECO:0000256" key="5">
    <source>
        <dbReference type="ARBA" id="ARBA00022801"/>
    </source>
</evidence>
<reference evidence="14 15" key="1">
    <citation type="submission" date="2022-10" db="EMBL/GenBank/DDBJ databases">
        <title>Comparative genomic analysis of Cohnella hashimotonis sp. nov., isolated from the International Space Station.</title>
        <authorList>
            <person name="Simpson A."/>
            <person name="Venkateswaran K."/>
        </authorList>
    </citation>
    <scope>NUCLEOTIDE SEQUENCE [LARGE SCALE GENOMIC DNA]</scope>
    <source>
        <strain evidence="14 15">DSM 18997</strain>
    </source>
</reference>
<feature type="binding site" evidence="11">
    <location>
        <begin position="226"/>
        <end position="227"/>
    </location>
    <ligand>
        <name>substrate</name>
    </ligand>
</feature>
<dbReference type="CDD" id="cd00854">
    <property type="entry name" value="NagA"/>
    <property type="match status" value="1"/>
</dbReference>
<feature type="binding site" evidence="11">
    <location>
        <position position="234"/>
    </location>
    <ligand>
        <name>substrate</name>
    </ligand>
</feature>
<comment type="similarity">
    <text evidence="1 9">Belongs to the metallo-dependent hydrolases superfamily. NagA family.</text>
</comment>
<sequence length="390" mass="40491">MTNSIGRLLVTNGTIYAGGRRIDGGRLLIGADGRIEAVGGSELEAAEAKILDLGGNVVIPGLIDQHVHGGGGWQAMDATYEGLNGMSLYHAAHGTTSFLATTESAAEAEIADALRNAVQAAARGLEGAELLGLHLEGPFLNPIRCGAQDKGNIRPARPDELGRYLEAAGGLLRIVTLAPEIEGGMVAAERLSRAGVTVSVGHSDATLAQMREAIGRGATQTTHHFNGMSPFHHREPGVAGAGLICPELATELIADGIHVHPDAVKLLYDVKGARGVCVITDAVYCAGLPDGEYGDTTMKDGQVWLKDGSSLAGSSLTMLQALRNVLRFTGRPLEEVLPSLTEVPARQIGVSGRKGEAGGGHGRRLPRAGRRACAAVYLCPGPEGLFEEGG</sequence>
<feature type="binding site" evidence="12">
    <location>
        <position position="136"/>
    </location>
    <ligand>
        <name>Zn(2+)</name>
        <dbReference type="ChEBI" id="CHEBI:29105"/>
    </ligand>
</feature>
<evidence type="ECO:0000256" key="12">
    <source>
        <dbReference type="PIRSR" id="PIRSR038994-3"/>
    </source>
</evidence>
<comment type="catalytic activity">
    <reaction evidence="7">
        <text>N-acetyl-D-glucosamine 6-phosphate + H2O = D-glucosamine 6-phosphate + acetate</text>
        <dbReference type="Rhea" id="RHEA:22936"/>
        <dbReference type="ChEBI" id="CHEBI:15377"/>
        <dbReference type="ChEBI" id="CHEBI:30089"/>
        <dbReference type="ChEBI" id="CHEBI:57513"/>
        <dbReference type="ChEBI" id="CHEBI:58725"/>
        <dbReference type="EC" id="3.5.1.25"/>
    </reaction>
</comment>
<evidence type="ECO:0000256" key="2">
    <source>
        <dbReference type="ARBA" id="ARBA00011899"/>
    </source>
</evidence>
<evidence type="ECO:0000313" key="14">
    <source>
        <dbReference type="EMBL" id="MDG0792517.1"/>
    </source>
</evidence>
<comment type="cofactor">
    <cofactor evidence="12">
        <name>a divalent metal cation</name>
        <dbReference type="ChEBI" id="CHEBI:60240"/>
    </cofactor>
    <text evidence="12">Binds 1 divalent metal cation per subunit.</text>
</comment>
<keyword evidence="5 9" id="KW-0378">Hydrolase</keyword>
<feature type="binding site" evidence="12">
    <location>
        <position position="202"/>
    </location>
    <ligand>
        <name>Zn(2+)</name>
        <dbReference type="ChEBI" id="CHEBI:29105"/>
    </ligand>
</feature>
<evidence type="ECO:0000313" key="15">
    <source>
        <dbReference type="Proteomes" id="UP001153387"/>
    </source>
</evidence>
<dbReference type="InterPro" id="IPR011059">
    <property type="entry name" value="Metal-dep_hydrolase_composite"/>
</dbReference>
<proteinExistence type="inferred from homology"/>
<keyword evidence="6 9" id="KW-0119">Carbohydrate metabolism</keyword>
<dbReference type="Gene3D" id="2.30.40.10">
    <property type="entry name" value="Urease, subunit C, domain 1"/>
    <property type="match status" value="1"/>
</dbReference>
<feature type="binding site" evidence="11">
    <location>
        <begin position="311"/>
        <end position="313"/>
    </location>
    <ligand>
        <name>substrate</name>
    </ligand>
</feature>
<dbReference type="EC" id="3.5.1.25" evidence="2"/>
<dbReference type="GO" id="GO:0006046">
    <property type="term" value="P:N-acetylglucosamine catabolic process"/>
    <property type="evidence" value="ECO:0007669"/>
    <property type="project" value="TreeGrafter"/>
</dbReference>
<dbReference type="PANTHER" id="PTHR11113:SF14">
    <property type="entry name" value="N-ACETYLGLUCOSAMINE-6-PHOSPHATE DEACETYLASE"/>
    <property type="match status" value="1"/>
</dbReference>
<dbReference type="AlphaFoldDB" id="A0A9X4QNK5"/>
<feature type="binding site" evidence="11">
    <location>
        <position position="147"/>
    </location>
    <ligand>
        <name>substrate</name>
    </ligand>
</feature>
<evidence type="ECO:0000259" key="13">
    <source>
        <dbReference type="Pfam" id="PF01979"/>
    </source>
</evidence>
<evidence type="ECO:0000256" key="11">
    <source>
        <dbReference type="PIRSR" id="PIRSR038994-2"/>
    </source>
</evidence>
<dbReference type="InterPro" id="IPR006680">
    <property type="entry name" value="Amidohydro-rel"/>
</dbReference>
<evidence type="ECO:0000256" key="1">
    <source>
        <dbReference type="ARBA" id="ARBA00010716"/>
    </source>
</evidence>
<organism evidence="14 15">
    <name type="scientific">Cohnella ginsengisoli</name>
    <dbReference type="NCBI Taxonomy" id="425004"/>
    <lineage>
        <taxon>Bacteria</taxon>
        <taxon>Bacillati</taxon>
        <taxon>Bacillota</taxon>
        <taxon>Bacilli</taxon>
        <taxon>Bacillales</taxon>
        <taxon>Paenibacillaceae</taxon>
        <taxon>Cohnella</taxon>
    </lineage>
</organism>
<dbReference type="GO" id="GO:0046872">
    <property type="term" value="F:metal ion binding"/>
    <property type="evidence" value="ECO:0007669"/>
    <property type="project" value="UniProtKB-KW"/>
</dbReference>
<feature type="domain" description="Amidohydrolase-related" evidence="13">
    <location>
        <begin position="57"/>
        <end position="356"/>
    </location>
</feature>
<dbReference type="Pfam" id="PF01979">
    <property type="entry name" value="Amidohydro_1"/>
    <property type="match status" value="1"/>
</dbReference>
<dbReference type="SUPFAM" id="SSF51556">
    <property type="entry name" value="Metallo-dependent hydrolases"/>
    <property type="match status" value="1"/>
</dbReference>
<comment type="pathway">
    <text evidence="8">Amino-sugar metabolism; N-acetylneuraminate degradation; D-fructose 6-phosphate from N-acetylneuraminate: step 4/5.</text>
</comment>
<dbReference type="EMBL" id="JAPDHZ010000003">
    <property type="protein sequence ID" value="MDG0792517.1"/>
    <property type="molecule type" value="Genomic_DNA"/>
</dbReference>
<accession>A0A9X4QNK5</accession>
<evidence type="ECO:0000256" key="7">
    <source>
        <dbReference type="ARBA" id="ARBA00047647"/>
    </source>
</evidence>
<feature type="active site" description="Proton donor/acceptor" evidence="10">
    <location>
        <position position="281"/>
    </location>
</feature>
<keyword evidence="15" id="KW-1185">Reference proteome</keyword>
<feature type="binding site" evidence="12">
    <location>
        <position position="223"/>
    </location>
    <ligand>
        <name>Zn(2+)</name>
        <dbReference type="ChEBI" id="CHEBI:29105"/>
    </ligand>
</feature>
<evidence type="ECO:0000256" key="4">
    <source>
        <dbReference type="ARBA" id="ARBA00022723"/>
    </source>
</evidence>
<keyword evidence="4 12" id="KW-0479">Metal-binding</keyword>
<dbReference type="PIRSF" id="PIRSF038994">
    <property type="entry name" value="NagA"/>
    <property type="match status" value="1"/>
</dbReference>
<evidence type="ECO:0000256" key="10">
    <source>
        <dbReference type="PIRSR" id="PIRSR038994-1"/>
    </source>
</evidence>
<dbReference type="InterPro" id="IPR003764">
    <property type="entry name" value="GlcNAc_6-P_deAcase"/>
</dbReference>
<dbReference type="PANTHER" id="PTHR11113">
    <property type="entry name" value="N-ACETYLGLUCOSAMINE-6-PHOSPHATE DEACETYLASE"/>
    <property type="match status" value="1"/>
</dbReference>
<dbReference type="SUPFAM" id="SSF51338">
    <property type="entry name" value="Composite domain of metallo-dependent hydrolases"/>
    <property type="match status" value="1"/>
</dbReference>
<comment type="caution">
    <text evidence="14">The sequence shown here is derived from an EMBL/GenBank/DDBJ whole genome shotgun (WGS) entry which is preliminary data.</text>
</comment>
<gene>
    <name evidence="14" type="primary">nagA</name>
    <name evidence="14" type="ORF">OMP38_17790</name>
</gene>
<dbReference type="Gene3D" id="3.20.20.140">
    <property type="entry name" value="Metal-dependent hydrolases"/>
    <property type="match status" value="1"/>
</dbReference>
<dbReference type="RefSeq" id="WP_277566307.1">
    <property type="nucleotide sequence ID" value="NZ_JAPDHZ010000003.1"/>
</dbReference>
<dbReference type="NCBIfam" id="TIGR00221">
    <property type="entry name" value="nagA"/>
    <property type="match status" value="1"/>
</dbReference>
<protein>
    <recommendedName>
        <fullName evidence="3">N-acetylglucosamine-6-phosphate deacetylase</fullName>
        <ecNumber evidence="2">3.5.1.25</ecNumber>
    </recommendedName>
</protein>
<evidence type="ECO:0000256" key="3">
    <source>
        <dbReference type="ARBA" id="ARBA00018029"/>
    </source>
</evidence>
<dbReference type="InterPro" id="IPR032466">
    <property type="entry name" value="Metal_Hydrolase"/>
</dbReference>
<feature type="binding site" evidence="11">
    <location>
        <position position="258"/>
    </location>
    <ligand>
        <name>substrate</name>
    </ligand>
</feature>
<evidence type="ECO:0000256" key="6">
    <source>
        <dbReference type="ARBA" id="ARBA00023277"/>
    </source>
</evidence>
<name>A0A9X4QNK5_9BACL</name>
<evidence type="ECO:0000256" key="8">
    <source>
        <dbReference type="ARBA" id="ARBA00060590"/>
    </source>
</evidence>
<evidence type="ECO:0000256" key="9">
    <source>
        <dbReference type="PIRNR" id="PIRNR038994"/>
    </source>
</evidence>
<dbReference type="FunFam" id="3.20.20.140:FF:000004">
    <property type="entry name" value="N-acetylglucosamine-6-phosphate deacetylase"/>
    <property type="match status" value="1"/>
</dbReference>
<dbReference type="GO" id="GO:0008448">
    <property type="term" value="F:N-acetylglucosamine-6-phosphate deacetylase activity"/>
    <property type="evidence" value="ECO:0007669"/>
    <property type="project" value="UniProtKB-EC"/>
</dbReference>